<dbReference type="InterPro" id="IPR036724">
    <property type="entry name" value="Cobalamin-bd_sf"/>
</dbReference>
<feature type="domain" description="B12-binding" evidence="1">
    <location>
        <begin position="92"/>
        <end position="217"/>
    </location>
</feature>
<dbReference type="Gene3D" id="1.10.1240.10">
    <property type="entry name" value="Methionine synthase domain"/>
    <property type="match status" value="1"/>
</dbReference>
<dbReference type="GO" id="GO:0046872">
    <property type="term" value="F:metal ion binding"/>
    <property type="evidence" value="ECO:0007669"/>
    <property type="project" value="InterPro"/>
</dbReference>
<dbReference type="InterPro" id="IPR036594">
    <property type="entry name" value="Meth_synthase_dom"/>
</dbReference>
<dbReference type="Proteomes" id="UP000523955">
    <property type="component" value="Unassembled WGS sequence"/>
</dbReference>
<dbReference type="Gene3D" id="3.40.50.280">
    <property type="entry name" value="Cobalamin-binding domain"/>
    <property type="match status" value="1"/>
</dbReference>
<evidence type="ECO:0000313" key="3">
    <source>
        <dbReference type="Proteomes" id="UP000523955"/>
    </source>
</evidence>
<dbReference type="RefSeq" id="WP_185251929.1">
    <property type="nucleotide sequence ID" value="NZ_JACKXE010000001.1"/>
</dbReference>
<dbReference type="Pfam" id="PF02310">
    <property type="entry name" value="B12-binding"/>
    <property type="match status" value="1"/>
</dbReference>
<dbReference type="PROSITE" id="PS51332">
    <property type="entry name" value="B12_BINDING"/>
    <property type="match status" value="1"/>
</dbReference>
<evidence type="ECO:0000313" key="2">
    <source>
        <dbReference type="EMBL" id="MBB6626682.1"/>
    </source>
</evidence>
<dbReference type="GO" id="GO:0031419">
    <property type="term" value="F:cobalamin binding"/>
    <property type="evidence" value="ECO:0007669"/>
    <property type="project" value="InterPro"/>
</dbReference>
<dbReference type="Pfam" id="PF02607">
    <property type="entry name" value="B12-binding_2"/>
    <property type="match status" value="1"/>
</dbReference>
<dbReference type="EMBL" id="JACKXE010000001">
    <property type="protein sequence ID" value="MBB6626682.1"/>
    <property type="molecule type" value="Genomic_DNA"/>
</dbReference>
<reference evidence="2 3" key="1">
    <citation type="submission" date="2020-08" db="EMBL/GenBank/DDBJ databases">
        <authorList>
            <person name="Seo M.-J."/>
        </authorList>
    </citation>
    <scope>NUCLEOTIDE SEQUENCE [LARGE SCALE GENOMIC DNA]</scope>
    <source>
        <strain evidence="2 3">KIGAM211</strain>
    </source>
</reference>
<proteinExistence type="predicted"/>
<dbReference type="AlphaFoldDB" id="A0A7X0VA66"/>
<accession>A0A7X0VA66</accession>
<organism evidence="2 3">
    <name type="scientific">Nocardioides luti</name>
    <dbReference type="NCBI Taxonomy" id="2761101"/>
    <lineage>
        <taxon>Bacteria</taxon>
        <taxon>Bacillati</taxon>
        <taxon>Actinomycetota</taxon>
        <taxon>Actinomycetes</taxon>
        <taxon>Propionibacteriales</taxon>
        <taxon>Nocardioidaceae</taxon>
        <taxon>Nocardioides</taxon>
    </lineage>
</organism>
<protein>
    <submittedName>
        <fullName evidence="2">Cobalamin B12-binding domain-containing protein</fullName>
    </submittedName>
</protein>
<comment type="caution">
    <text evidence="2">The sequence shown here is derived from an EMBL/GenBank/DDBJ whole genome shotgun (WGS) entry which is preliminary data.</text>
</comment>
<dbReference type="SUPFAM" id="SSF52242">
    <property type="entry name" value="Cobalamin (vitamin B12)-binding domain"/>
    <property type="match status" value="1"/>
</dbReference>
<sequence>MTTAVHPDDREAYWLAVEAADESAAYAAAVAAHGRGVPLDSVLVDLVSAAQLRVGELWATNSWTVAREHAATAVSESVVRRLADDLPVDPDAELLLVACVEREWHGLPALVVAQTLRSWGHRVDHLGANATRERVVERILATRPRAVLLSASLSSSLPRVHRQVAAIRETGTPVVVGGRAFDSAGVRARRLGATAYAGSPRDAVEVLATLPHEVPPAPELTHAGVAEARELQARADDLARDLVLGTDTRLGLSGGGEAAVPPDDWRVVLATFAPHVVDCVVGALLTEDDTVLADSRAWLAEVLAGRGADPAAADAMWETLARLLTGLPEASRLLGRG</sequence>
<evidence type="ECO:0000259" key="1">
    <source>
        <dbReference type="PROSITE" id="PS51332"/>
    </source>
</evidence>
<keyword evidence="3" id="KW-1185">Reference proteome</keyword>
<dbReference type="InterPro" id="IPR003759">
    <property type="entry name" value="Cbl-bd_cap"/>
</dbReference>
<gene>
    <name evidence="2" type="ORF">H5V45_05030</name>
</gene>
<name>A0A7X0VA66_9ACTN</name>
<dbReference type="InterPro" id="IPR006158">
    <property type="entry name" value="Cobalamin-bd"/>
</dbReference>